<dbReference type="EMBL" id="LN887307">
    <property type="protein sequence ID" value="CUR38066.1"/>
    <property type="molecule type" value="Genomic_DNA"/>
</dbReference>
<dbReference type="SUPFAM" id="SSF53756">
    <property type="entry name" value="UDP-Glycosyltransferase/glycogen phosphorylase"/>
    <property type="match status" value="1"/>
</dbReference>
<reference evidence="2" key="1">
    <citation type="submission" date="2015-10" db="EMBL/GenBank/DDBJ databases">
        <authorList>
            <person name="Gilbert D.G."/>
        </authorList>
    </citation>
    <scope>NUCLEOTIDE SEQUENCE</scope>
    <source>
        <strain evidence="2">3c6</strain>
    </source>
</reference>
<dbReference type="PANTHER" id="PTHR45947">
    <property type="entry name" value="SULFOQUINOVOSYL TRANSFERASE SQD2"/>
    <property type="match status" value="1"/>
</dbReference>
<gene>
    <name evidence="2" type="ORF">LRLP16767_LR3C6_00018</name>
</gene>
<dbReference type="AlphaFoldDB" id="A0A0U5JJG6"/>
<dbReference type="InterPro" id="IPR050194">
    <property type="entry name" value="Glycosyltransferase_grp1"/>
</dbReference>
<evidence type="ECO:0000313" key="2">
    <source>
        <dbReference type="EMBL" id="CUR38066.1"/>
    </source>
</evidence>
<keyword evidence="2" id="KW-0808">Transferase</keyword>
<dbReference type="Gene3D" id="3.40.50.2000">
    <property type="entry name" value="Glycogen Phosphorylase B"/>
    <property type="match status" value="2"/>
</dbReference>
<feature type="domain" description="Glycosyl transferase family 1" evidence="1">
    <location>
        <begin position="176"/>
        <end position="326"/>
    </location>
</feature>
<organism evidence="2">
    <name type="scientific">Limosilactobacillus reuteri</name>
    <name type="common">Lactobacillus reuteri</name>
    <dbReference type="NCBI Taxonomy" id="1598"/>
    <lineage>
        <taxon>Bacteria</taxon>
        <taxon>Bacillati</taxon>
        <taxon>Bacillota</taxon>
        <taxon>Bacilli</taxon>
        <taxon>Lactobacillales</taxon>
        <taxon>Lactobacillaceae</taxon>
        <taxon>Limosilactobacillus</taxon>
    </lineage>
</organism>
<accession>A0A0U5JJG6</accession>
<dbReference type="PANTHER" id="PTHR45947:SF3">
    <property type="entry name" value="SULFOQUINOVOSYL TRANSFERASE SQD2"/>
    <property type="match status" value="1"/>
</dbReference>
<sequence>MTKKTKMAIFLVGLSGGAGKVVVNYFRNMPDNYQIDIVTMHVESKKLLKQYSELGMNVIKIPSKKDSFFSNLYSMYKILKKGHYDVAYAHMTLTNFFPLYIAKLCNVKLRISHSHLAPQRKSFFEKVLALLTNEVLTDRIACGKNAGEFLYGKRKFKILPNAVDLDKFKFNRDIRSKLRDNLQIPEDGFVIGHVGRFDKQKNHSFIIKLFKEVIKKQKNAFLVLIGEGHLRADIEKQVERYGLNNRVKFIGQIDNVYDYLNVFDTFILPSLFEGLSVSAIEAQANGLPCIFSTTVSKETAITKNAYFIDLNDENQWVNKLLKVKRVNNKIIKEQITNKGYEIKNEASKFNDWLEKRVRQVNGLS</sequence>
<dbReference type="InterPro" id="IPR001296">
    <property type="entry name" value="Glyco_trans_1"/>
</dbReference>
<dbReference type="GO" id="GO:0016757">
    <property type="term" value="F:glycosyltransferase activity"/>
    <property type="evidence" value="ECO:0007669"/>
    <property type="project" value="InterPro"/>
</dbReference>
<proteinExistence type="predicted"/>
<name>A0A0U5JJG6_LIMRT</name>
<protein>
    <submittedName>
        <fullName evidence="2">Glycosyltransferase</fullName>
    </submittedName>
</protein>
<dbReference type="Pfam" id="PF00534">
    <property type="entry name" value="Glycos_transf_1"/>
    <property type="match status" value="1"/>
</dbReference>
<evidence type="ECO:0000259" key="1">
    <source>
        <dbReference type="Pfam" id="PF00534"/>
    </source>
</evidence>